<proteinExistence type="predicted"/>
<keyword evidence="1" id="KW-0902">Two-component regulatory system</keyword>
<keyword evidence="9" id="KW-1185">Reference proteome</keyword>
<evidence type="ECO:0000256" key="4">
    <source>
        <dbReference type="ARBA" id="ARBA00023242"/>
    </source>
</evidence>
<evidence type="ECO:0000313" key="9">
    <source>
        <dbReference type="Proteomes" id="UP001497457"/>
    </source>
</evidence>
<dbReference type="InterPro" id="IPR006447">
    <property type="entry name" value="Myb_dom_plants"/>
</dbReference>
<dbReference type="Gene3D" id="1.10.10.60">
    <property type="entry name" value="Homeodomain-like"/>
    <property type="match status" value="1"/>
</dbReference>
<feature type="domain" description="Response regulatory" evidence="6">
    <location>
        <begin position="14"/>
        <end position="130"/>
    </location>
</feature>
<reference evidence="9" key="1">
    <citation type="submission" date="2024-06" db="EMBL/GenBank/DDBJ databases">
        <authorList>
            <person name="Ryan C."/>
        </authorList>
    </citation>
    <scope>NUCLEOTIDE SEQUENCE [LARGE SCALE GENOMIC DNA]</scope>
</reference>
<protein>
    <recommendedName>
        <fullName evidence="6">Response regulatory domain-containing protein</fullName>
    </recommendedName>
</protein>
<keyword evidence="2" id="KW-0805">Transcription regulation</keyword>
<dbReference type="NCBIfam" id="TIGR01557">
    <property type="entry name" value="myb_SHAQKYF"/>
    <property type="match status" value="1"/>
</dbReference>
<dbReference type="InterPro" id="IPR001789">
    <property type="entry name" value="Sig_transdc_resp-reg_receiver"/>
</dbReference>
<organism evidence="8 9">
    <name type="scientific">Urochloa decumbens</name>
    <dbReference type="NCBI Taxonomy" id="240449"/>
    <lineage>
        <taxon>Eukaryota</taxon>
        <taxon>Viridiplantae</taxon>
        <taxon>Streptophyta</taxon>
        <taxon>Embryophyta</taxon>
        <taxon>Tracheophyta</taxon>
        <taxon>Spermatophyta</taxon>
        <taxon>Magnoliopsida</taxon>
        <taxon>Liliopsida</taxon>
        <taxon>Poales</taxon>
        <taxon>Poaceae</taxon>
        <taxon>PACMAD clade</taxon>
        <taxon>Panicoideae</taxon>
        <taxon>Panicodae</taxon>
        <taxon>Paniceae</taxon>
        <taxon>Melinidinae</taxon>
        <taxon>Urochloa</taxon>
    </lineage>
</organism>
<dbReference type="PANTHER" id="PTHR43874:SF92">
    <property type="entry name" value="TWO-COMPONENT RESPONSE REGULATOR ORR28"/>
    <property type="match status" value="1"/>
</dbReference>
<reference evidence="8 9" key="2">
    <citation type="submission" date="2024-10" db="EMBL/GenBank/DDBJ databases">
        <authorList>
            <person name="Ryan C."/>
        </authorList>
    </citation>
    <scope>NUCLEOTIDE SEQUENCE [LARGE SCALE GENOMIC DNA]</scope>
</reference>
<dbReference type="Pfam" id="PF00072">
    <property type="entry name" value="Response_reg"/>
    <property type="match status" value="1"/>
</dbReference>
<evidence type="ECO:0000256" key="5">
    <source>
        <dbReference type="PROSITE-ProRule" id="PRU00169"/>
    </source>
</evidence>
<evidence type="ECO:0000256" key="3">
    <source>
        <dbReference type="ARBA" id="ARBA00023163"/>
    </source>
</evidence>
<evidence type="ECO:0000256" key="1">
    <source>
        <dbReference type="ARBA" id="ARBA00023012"/>
    </source>
</evidence>
<dbReference type="AlphaFoldDB" id="A0ABC9APV5"/>
<name>A0ABC9APV5_9POAL</name>
<comment type="caution">
    <text evidence="5">Lacks conserved residue(s) required for the propagation of feature annotation.</text>
</comment>
<dbReference type="PROSITE" id="PS50110">
    <property type="entry name" value="RESPONSE_REGULATORY"/>
    <property type="match status" value="1"/>
</dbReference>
<dbReference type="GO" id="GO:0000160">
    <property type="term" value="P:phosphorelay signal transduction system"/>
    <property type="evidence" value="ECO:0007669"/>
    <property type="project" value="UniProtKB-KW"/>
</dbReference>
<keyword evidence="3" id="KW-0804">Transcription</keyword>
<keyword evidence="4" id="KW-0539">Nucleus</keyword>
<evidence type="ECO:0000313" key="8">
    <source>
        <dbReference type="EMBL" id="CAL4984589.1"/>
    </source>
</evidence>
<dbReference type="EMBL" id="OZ075131">
    <property type="protein sequence ID" value="CAL4981214.1"/>
    <property type="molecule type" value="Genomic_DNA"/>
</dbReference>
<gene>
    <name evidence="7" type="ORF">URODEC1_LOCUS56043</name>
    <name evidence="8" type="ORF">URODEC1_LOCUS57565</name>
</gene>
<sequence>MDTQRTGQPSDKLSVIVVDENLCHANIARSMLTKLEFRVMAYISPIEALNFLKNNDQDVDFCLVAVDMKEMHGFQFVEVSRELHKDLQVIMMSNDTTWAIMKRCVELGARFLVKKPLDTYTVNNLWQHLEQKFARIKKIKELFQGVEGTTHGLNCLELEKSVNRCGDGTKLKATNLIWTPYLESKFAAALDLLGEGATPSKIQLVMNIKSIKRKHISTHLQKHRKKIEKKLRNTDGKMCNTCASGPNKCSCDSDIQLNDKTHEERTSDQTGSFTKENEGNKDCYEAMQRALRFGVVFDELQIIRNDPSGEEANRGEVDRMADGGNAQVESTFAFGDINAVVSGEARNTDGAKEVMSKVANSGNQVPCGGDQTGVVKLVAYSDSDNDEIGP</sequence>
<dbReference type="Gene3D" id="3.40.50.2300">
    <property type="match status" value="1"/>
</dbReference>
<dbReference type="InterPro" id="IPR009057">
    <property type="entry name" value="Homeodomain-like_sf"/>
</dbReference>
<dbReference type="SUPFAM" id="SSF52172">
    <property type="entry name" value="CheY-like"/>
    <property type="match status" value="1"/>
</dbReference>
<dbReference type="SUPFAM" id="SSF46689">
    <property type="entry name" value="Homeodomain-like"/>
    <property type="match status" value="1"/>
</dbReference>
<dbReference type="InterPro" id="IPR045279">
    <property type="entry name" value="ARR-like"/>
</dbReference>
<dbReference type="SMART" id="SM00448">
    <property type="entry name" value="REC"/>
    <property type="match status" value="1"/>
</dbReference>
<accession>A0ABC9APV5</accession>
<dbReference type="Proteomes" id="UP001497457">
    <property type="component" value="Chromosome 22rd"/>
</dbReference>
<evidence type="ECO:0000313" key="7">
    <source>
        <dbReference type="EMBL" id="CAL4981214.1"/>
    </source>
</evidence>
<dbReference type="InterPro" id="IPR011006">
    <property type="entry name" value="CheY-like_superfamily"/>
</dbReference>
<dbReference type="EMBL" id="OZ075132">
    <property type="protein sequence ID" value="CAL4984589.1"/>
    <property type="molecule type" value="Genomic_DNA"/>
</dbReference>
<dbReference type="Proteomes" id="UP001497457">
    <property type="component" value="Chromosome 21rd"/>
</dbReference>
<evidence type="ECO:0000259" key="6">
    <source>
        <dbReference type="PROSITE" id="PS50110"/>
    </source>
</evidence>
<dbReference type="PANTHER" id="PTHR43874">
    <property type="entry name" value="TWO-COMPONENT RESPONSE REGULATOR"/>
    <property type="match status" value="1"/>
</dbReference>
<evidence type="ECO:0000256" key="2">
    <source>
        <dbReference type="ARBA" id="ARBA00023015"/>
    </source>
</evidence>